<evidence type="ECO:0000313" key="2">
    <source>
        <dbReference type="Proteomes" id="UP000326759"/>
    </source>
</evidence>
<protein>
    <submittedName>
        <fullName evidence="1">Uncharacterized protein</fullName>
    </submittedName>
</protein>
<accession>A0A5N5T8R7</accession>
<comment type="caution">
    <text evidence="1">The sequence shown here is derived from an EMBL/GenBank/DDBJ whole genome shotgun (WGS) entry which is preliminary data.</text>
</comment>
<dbReference type="Proteomes" id="UP000326759">
    <property type="component" value="Unassembled WGS sequence"/>
</dbReference>
<evidence type="ECO:0000313" key="1">
    <source>
        <dbReference type="EMBL" id="KAB7503043.1"/>
    </source>
</evidence>
<dbReference type="AlphaFoldDB" id="A0A5N5T8R7"/>
<feature type="non-terminal residue" evidence="1">
    <location>
        <position position="1"/>
    </location>
</feature>
<organism evidence="1 2">
    <name type="scientific">Armadillidium nasatum</name>
    <dbReference type="NCBI Taxonomy" id="96803"/>
    <lineage>
        <taxon>Eukaryota</taxon>
        <taxon>Metazoa</taxon>
        <taxon>Ecdysozoa</taxon>
        <taxon>Arthropoda</taxon>
        <taxon>Crustacea</taxon>
        <taxon>Multicrustacea</taxon>
        <taxon>Malacostraca</taxon>
        <taxon>Eumalacostraca</taxon>
        <taxon>Peracarida</taxon>
        <taxon>Isopoda</taxon>
        <taxon>Oniscidea</taxon>
        <taxon>Crinocheta</taxon>
        <taxon>Armadillidiidae</taxon>
        <taxon>Armadillidium</taxon>
    </lineage>
</organism>
<dbReference type="EMBL" id="SEYY01005984">
    <property type="protein sequence ID" value="KAB7503043.1"/>
    <property type="molecule type" value="Genomic_DNA"/>
</dbReference>
<sequence length="59" mass="6761">PRIFGNKLKLRSLRAWKRQDSKKTRPIPQLLQNKSFASSLQYACHEMVPRSGEGCSKMG</sequence>
<keyword evidence="2" id="KW-1185">Reference proteome</keyword>
<gene>
    <name evidence="1" type="ORF">Anas_06548</name>
</gene>
<proteinExistence type="predicted"/>
<reference evidence="1 2" key="1">
    <citation type="journal article" date="2019" name="PLoS Biol.">
        <title>Sex chromosomes control vertical transmission of feminizing Wolbachia symbionts in an isopod.</title>
        <authorList>
            <person name="Becking T."/>
            <person name="Chebbi M.A."/>
            <person name="Giraud I."/>
            <person name="Moumen B."/>
            <person name="Laverre T."/>
            <person name="Caubet Y."/>
            <person name="Peccoud J."/>
            <person name="Gilbert C."/>
            <person name="Cordaux R."/>
        </authorList>
    </citation>
    <scope>NUCLEOTIDE SEQUENCE [LARGE SCALE GENOMIC DNA]</scope>
    <source>
        <strain evidence="1">ANa2</strain>
        <tissue evidence="1">Whole body excluding digestive tract and cuticle</tissue>
    </source>
</reference>
<name>A0A5N5T8R7_9CRUS</name>